<feature type="domain" description="MINDY4 N-terminal dimerisation" evidence="1">
    <location>
        <begin position="6"/>
        <end position="79"/>
    </location>
</feature>
<protein>
    <recommendedName>
        <fullName evidence="1">MINDY4 N-terminal dimerisation domain-containing protein</fullName>
    </recommendedName>
</protein>
<dbReference type="InterPro" id="IPR059022">
    <property type="entry name" value="MINDY4_N"/>
</dbReference>
<proteinExistence type="predicted"/>
<comment type="caution">
    <text evidence="2">The sequence shown here is derived from an EMBL/GenBank/DDBJ whole genome shotgun (WGS) entry which is preliminary data.</text>
</comment>
<evidence type="ECO:0000259" key="1">
    <source>
        <dbReference type="Pfam" id="PF26038"/>
    </source>
</evidence>
<organism evidence="2 3">
    <name type="scientific">Halocaridina rubra</name>
    <name type="common">Hawaiian red shrimp</name>
    <dbReference type="NCBI Taxonomy" id="373956"/>
    <lineage>
        <taxon>Eukaryota</taxon>
        <taxon>Metazoa</taxon>
        <taxon>Ecdysozoa</taxon>
        <taxon>Arthropoda</taxon>
        <taxon>Crustacea</taxon>
        <taxon>Multicrustacea</taxon>
        <taxon>Malacostraca</taxon>
        <taxon>Eumalacostraca</taxon>
        <taxon>Eucarida</taxon>
        <taxon>Decapoda</taxon>
        <taxon>Pleocyemata</taxon>
        <taxon>Caridea</taxon>
        <taxon>Atyoidea</taxon>
        <taxon>Atyidae</taxon>
        <taxon>Halocaridina</taxon>
    </lineage>
</organism>
<reference evidence="2 3" key="1">
    <citation type="submission" date="2023-11" db="EMBL/GenBank/DDBJ databases">
        <title>Halocaridina rubra genome assembly.</title>
        <authorList>
            <person name="Smith C."/>
        </authorList>
    </citation>
    <scope>NUCLEOTIDE SEQUENCE [LARGE SCALE GENOMIC DNA]</scope>
    <source>
        <strain evidence="2">EP-1</strain>
        <tissue evidence="2">Whole</tissue>
    </source>
</reference>
<sequence length="436" mass="48254">MEQFSVEVLSASLVREYLARKKLTNTLKLLDEEQVEYSSCVRSRLKLLKALHIGKLMKRNKAMGLPLDSMVEVIVHFLVDHARLSKKKQSEQNENEDAQECLVPNNNVDGEVSLVSFGEKSFDTASTKQKDQCLMCPNNSNEAGNYENCKRTDTDADSVMTTASFSFNENSFFNKNDESIDLTVNNLCNESDCDKNCNMKTVLEEVSPAVIDERGSVLGVNDFTALQHEESFGNYSSHLESSLTSVATSCCTSDFESDIESSSTESESECSAASIIDLLKEKNEIREKVSLNSSHLTFKVPPSVSMFSSGDHLEDDIELIDAEVEVEMCVSLTSNDQADGADCDDDTHASLCEEADSAGLFPNVPFGFSKGLDTCDALLAISANLQKALEFGQKACMIGFDFGTVFDHYTLEALIFELRKMDVVRSFLSTVLWCKF</sequence>
<gene>
    <name evidence="2" type="ORF">SK128_012018</name>
</gene>
<dbReference type="EMBL" id="JAXCGZ010013246">
    <property type="protein sequence ID" value="KAK7073155.1"/>
    <property type="molecule type" value="Genomic_DNA"/>
</dbReference>
<name>A0AAN8WVN0_HALRR</name>
<dbReference type="AlphaFoldDB" id="A0AAN8WVN0"/>
<keyword evidence="3" id="KW-1185">Reference proteome</keyword>
<evidence type="ECO:0000313" key="3">
    <source>
        <dbReference type="Proteomes" id="UP001381693"/>
    </source>
</evidence>
<dbReference type="Proteomes" id="UP001381693">
    <property type="component" value="Unassembled WGS sequence"/>
</dbReference>
<accession>A0AAN8WVN0</accession>
<dbReference type="Pfam" id="PF26038">
    <property type="entry name" value="Dimer_MINDY4_N"/>
    <property type="match status" value="1"/>
</dbReference>
<evidence type="ECO:0000313" key="2">
    <source>
        <dbReference type="EMBL" id="KAK7073155.1"/>
    </source>
</evidence>